<protein>
    <recommendedName>
        <fullName evidence="4">Secreted protein</fullName>
    </recommendedName>
</protein>
<dbReference type="STRING" id="479434.Sthe_3046"/>
<dbReference type="KEGG" id="sti:Sthe_3046"/>
<keyword evidence="1" id="KW-0732">Signal</keyword>
<reference evidence="3" key="1">
    <citation type="submission" date="2009-11" db="EMBL/GenBank/DDBJ databases">
        <title>The complete chromosome 2 of Sphaerobacter thermophilus DSM 20745.</title>
        <authorList>
            <person name="Lucas S."/>
            <person name="Copeland A."/>
            <person name="Lapidus A."/>
            <person name="Glavina del Rio T."/>
            <person name="Dalin E."/>
            <person name="Tice H."/>
            <person name="Bruce D."/>
            <person name="Goodwin L."/>
            <person name="Pitluck S."/>
            <person name="Kyrpides N."/>
            <person name="Mavromatis K."/>
            <person name="Ivanova N."/>
            <person name="Mikhailova N."/>
            <person name="LaButti K.M."/>
            <person name="Clum A."/>
            <person name="Sun H.I."/>
            <person name="Brettin T."/>
            <person name="Detter J.C."/>
            <person name="Han C."/>
            <person name="Larimer F."/>
            <person name="Land M."/>
            <person name="Hauser L."/>
            <person name="Markowitz V."/>
            <person name="Cheng J.F."/>
            <person name="Hugenholtz P."/>
            <person name="Woyke T."/>
            <person name="Wu D."/>
            <person name="Steenblock K."/>
            <person name="Schneider S."/>
            <person name="Pukall R."/>
            <person name="Goeker M."/>
            <person name="Klenk H.P."/>
            <person name="Eisen J.A."/>
        </authorList>
    </citation>
    <scope>NUCLEOTIDE SEQUENCE [LARGE SCALE GENOMIC DNA]</scope>
    <source>
        <strain evidence="3">ATCC 49802 / DSM 20745 / S 6022</strain>
    </source>
</reference>
<accession>D1C9F5</accession>
<dbReference type="Proteomes" id="UP000002027">
    <property type="component" value="Chromosome 2"/>
</dbReference>
<organism evidence="2 3">
    <name type="scientific">Sphaerobacter thermophilus (strain ATCC 49802 / DSM 20745 / KCCM 41009 / NCIMB 13125 / S 6022)</name>
    <dbReference type="NCBI Taxonomy" id="479434"/>
    <lineage>
        <taxon>Bacteria</taxon>
        <taxon>Pseudomonadati</taxon>
        <taxon>Thermomicrobiota</taxon>
        <taxon>Thermomicrobia</taxon>
        <taxon>Sphaerobacterales</taxon>
        <taxon>Sphaerobacterineae</taxon>
        <taxon>Sphaerobacteraceae</taxon>
        <taxon>Sphaerobacter</taxon>
    </lineage>
</organism>
<evidence type="ECO:0000313" key="3">
    <source>
        <dbReference type="Proteomes" id="UP000002027"/>
    </source>
</evidence>
<proteinExistence type="predicted"/>
<gene>
    <name evidence="2" type="ordered locus">Sthe_3046</name>
</gene>
<evidence type="ECO:0000256" key="1">
    <source>
        <dbReference type="SAM" id="SignalP"/>
    </source>
</evidence>
<sequence length="200" mass="21863">MLRKGGMAVRRRRMRMLAVASVVMLLLVGMTGPAQAADPVTVEEGTSAADTTPVVPPGGHFAPYDQWTVSPAWTSEVITAGGCQYAQGIDNPHISETRDAVSIHGWWEYVGGTCPSKARVQVFLQAYACYSFVCDWVTLTVGQGEFYSGPGSGRWANARWICSNQVQFVGWRGFVDVDLIDRPDPPGVFFSPIINLRCYP</sequence>
<feature type="chain" id="PRO_5003021148" description="Secreted protein" evidence="1">
    <location>
        <begin position="37"/>
        <end position="200"/>
    </location>
</feature>
<dbReference type="EMBL" id="CP001824">
    <property type="protein sequence ID" value="ACZ40448.1"/>
    <property type="molecule type" value="Genomic_DNA"/>
</dbReference>
<keyword evidence="3" id="KW-1185">Reference proteome</keyword>
<evidence type="ECO:0000313" key="2">
    <source>
        <dbReference type="EMBL" id="ACZ40448.1"/>
    </source>
</evidence>
<reference evidence="2 3" key="2">
    <citation type="journal article" date="2010" name="Stand. Genomic Sci.">
        <title>Complete genome sequence of Desulfohalobium retbaense type strain (HR(100)).</title>
        <authorList>
            <person name="Spring S."/>
            <person name="Nolan M."/>
            <person name="Lapidus A."/>
            <person name="Glavina Del Rio T."/>
            <person name="Copeland A."/>
            <person name="Tice H."/>
            <person name="Cheng J.F."/>
            <person name="Lucas S."/>
            <person name="Land M."/>
            <person name="Chen F."/>
            <person name="Bruce D."/>
            <person name="Goodwin L."/>
            <person name="Pitluck S."/>
            <person name="Ivanova N."/>
            <person name="Mavromatis K."/>
            <person name="Mikhailova N."/>
            <person name="Pati A."/>
            <person name="Chen A."/>
            <person name="Palaniappan K."/>
            <person name="Hauser L."/>
            <person name="Chang Y.J."/>
            <person name="Jeffries C.D."/>
            <person name="Munk C."/>
            <person name="Kiss H."/>
            <person name="Chain P."/>
            <person name="Han C."/>
            <person name="Brettin T."/>
            <person name="Detter J.C."/>
            <person name="Schuler E."/>
            <person name="Goker M."/>
            <person name="Rohde M."/>
            <person name="Bristow J."/>
            <person name="Eisen J.A."/>
            <person name="Markowitz V."/>
            <person name="Hugenholtz P."/>
            <person name="Kyrpides N.C."/>
            <person name="Klenk H.P."/>
        </authorList>
    </citation>
    <scope>NUCLEOTIDE SEQUENCE [LARGE SCALE GENOMIC DNA]</scope>
    <source>
        <strain evidence="3">ATCC 49802 / DSM 20745 / S 6022</strain>
    </source>
</reference>
<evidence type="ECO:0008006" key="4">
    <source>
        <dbReference type="Google" id="ProtNLM"/>
    </source>
</evidence>
<dbReference type="InParanoid" id="D1C9F5"/>
<dbReference type="HOGENOM" id="CLU_1365478_0_0_0"/>
<name>D1C9F5_SPHTD</name>
<feature type="signal peptide" evidence="1">
    <location>
        <begin position="1"/>
        <end position="36"/>
    </location>
</feature>
<dbReference type="AlphaFoldDB" id="D1C9F5"/>